<dbReference type="PANTHER" id="PTHR42695">
    <property type="entry name" value="GLUTAMINE AMIDOTRANSFERASE YLR126C-RELATED"/>
    <property type="match status" value="1"/>
</dbReference>
<evidence type="ECO:0000259" key="1">
    <source>
        <dbReference type="Pfam" id="PF00117"/>
    </source>
</evidence>
<name>A0A9Q8X246_9GAMM</name>
<gene>
    <name evidence="2" type="ORF">M9B40_00720</name>
</gene>
<keyword evidence="3" id="KW-1185">Reference proteome</keyword>
<dbReference type="InterPro" id="IPR029062">
    <property type="entry name" value="Class_I_gatase-like"/>
</dbReference>
<evidence type="ECO:0000313" key="3">
    <source>
        <dbReference type="Proteomes" id="UP001056381"/>
    </source>
</evidence>
<accession>A0A9Q8X246</accession>
<sequence length="248" mass="28163">MVNKTRDQLKILLLQIRDDQKVRKEEHKSFAKYSELKLNQIDILNVFDKPNFSTDVLNGYDALYVGGASEANVLEPEIYPFIKDSVGLIKFAGENAIPTFASCFGFQLAVLAFDGVIKSKDADYEMGSIPIKTTNLANIDPVFKGVKSGFYALSVHQQYADDLPENLDLLAYTQQCLHSFKLRDKPLWAFQFHPEVDRATVFERLAIYKAKYTSGEEEFNKVLDSLVETPDSHKLMLNFVNNVLLNYS</sequence>
<dbReference type="Pfam" id="PF00117">
    <property type="entry name" value="GATase"/>
    <property type="match status" value="1"/>
</dbReference>
<dbReference type="Gene3D" id="3.40.50.880">
    <property type="match status" value="1"/>
</dbReference>
<dbReference type="EMBL" id="CP097966">
    <property type="protein sequence ID" value="URQ63320.1"/>
    <property type="molecule type" value="Genomic_DNA"/>
</dbReference>
<reference evidence="2" key="1">
    <citation type="submission" date="2022-05" db="EMBL/GenBank/DDBJ databases">
        <title>Single-amplified genomics reveal most streamlined microbe among free-living bacteria.</title>
        <authorList>
            <person name="Roda-Garcia J."/>
            <person name="Haro-Moreno J.M."/>
            <person name="Rodriguez-Valera F."/>
            <person name="Almagro-Moreno S."/>
            <person name="Lopez-Perez M."/>
        </authorList>
    </citation>
    <scope>NUCLEOTIDE SEQUENCE</scope>
    <source>
        <strain evidence="2">TMED112-D2-2</strain>
    </source>
</reference>
<keyword evidence="2" id="KW-0315">Glutamine amidotransferase</keyword>
<proteinExistence type="predicted"/>
<protein>
    <submittedName>
        <fullName evidence="2">Type 1 glutamine amidotransferase</fullName>
    </submittedName>
</protein>
<dbReference type="InterPro" id="IPR044992">
    <property type="entry name" value="ChyE-like"/>
</dbReference>
<evidence type="ECO:0000313" key="2">
    <source>
        <dbReference type="EMBL" id="URQ63320.1"/>
    </source>
</evidence>
<dbReference type="SUPFAM" id="SSF52317">
    <property type="entry name" value="Class I glutamine amidotransferase-like"/>
    <property type="match status" value="1"/>
</dbReference>
<organism evidence="2 3">
    <name type="scientific">SAR86 cluster bacterium</name>
    <dbReference type="NCBI Taxonomy" id="2030880"/>
    <lineage>
        <taxon>Bacteria</taxon>
        <taxon>Pseudomonadati</taxon>
        <taxon>Pseudomonadota</taxon>
        <taxon>Gammaproteobacteria</taxon>
        <taxon>SAR86 cluster</taxon>
    </lineage>
</organism>
<dbReference type="PANTHER" id="PTHR42695:SF5">
    <property type="entry name" value="GLUTAMINE AMIDOTRANSFERASE YLR126C-RELATED"/>
    <property type="match status" value="1"/>
</dbReference>
<dbReference type="AlphaFoldDB" id="A0A9Q8X246"/>
<feature type="domain" description="Glutamine amidotransferase" evidence="1">
    <location>
        <begin position="82"/>
        <end position="197"/>
    </location>
</feature>
<dbReference type="GO" id="GO:0005829">
    <property type="term" value="C:cytosol"/>
    <property type="evidence" value="ECO:0007669"/>
    <property type="project" value="TreeGrafter"/>
</dbReference>
<dbReference type="Proteomes" id="UP001056381">
    <property type="component" value="Chromosome"/>
</dbReference>
<dbReference type="PROSITE" id="PS51273">
    <property type="entry name" value="GATASE_TYPE_1"/>
    <property type="match status" value="1"/>
</dbReference>
<dbReference type="InterPro" id="IPR017926">
    <property type="entry name" value="GATASE"/>
</dbReference>